<evidence type="ECO:0000256" key="9">
    <source>
        <dbReference type="SAM" id="MobiDB-lite"/>
    </source>
</evidence>
<reference evidence="11 12" key="1">
    <citation type="journal article" date="2012" name="Eukaryot. Cell">
        <title>Draft genome sequence of Wickerhamomyces ciferrii NRRL Y-1031 F-60-10.</title>
        <authorList>
            <person name="Schneider J."/>
            <person name="Andrea H."/>
            <person name="Blom J."/>
            <person name="Jaenicke S."/>
            <person name="Ruckert C."/>
            <person name="Schorsch C."/>
            <person name="Szczepanowski R."/>
            <person name="Farwick M."/>
            <person name="Goesmann A."/>
            <person name="Puhler A."/>
            <person name="Schaffer S."/>
            <person name="Tauch A."/>
            <person name="Kohler T."/>
            <person name="Brinkrolf K."/>
        </authorList>
    </citation>
    <scope>NUCLEOTIDE SEQUENCE [LARGE SCALE GENOMIC DNA]</scope>
    <source>
        <strain evidence="12">ATCC 14091 / BCRC 22168 / CBS 111 / JCM 3599 / NBRC 0793 / NRRL Y-1031 F-60-10</strain>
    </source>
</reference>
<comment type="catalytic activity">
    <reaction evidence="8">
        <text>L-seryl-[protein] + ATP = O-phospho-L-seryl-[protein] + ADP + H(+)</text>
        <dbReference type="Rhea" id="RHEA:17989"/>
        <dbReference type="Rhea" id="RHEA-COMP:9863"/>
        <dbReference type="Rhea" id="RHEA-COMP:11604"/>
        <dbReference type="ChEBI" id="CHEBI:15378"/>
        <dbReference type="ChEBI" id="CHEBI:29999"/>
        <dbReference type="ChEBI" id="CHEBI:30616"/>
        <dbReference type="ChEBI" id="CHEBI:83421"/>
        <dbReference type="ChEBI" id="CHEBI:456216"/>
        <dbReference type="EC" id="2.7.11.1"/>
    </reaction>
</comment>
<comment type="catalytic activity">
    <reaction evidence="7">
        <text>L-threonyl-[protein] + ATP = O-phospho-L-threonyl-[protein] + ADP + H(+)</text>
        <dbReference type="Rhea" id="RHEA:46608"/>
        <dbReference type="Rhea" id="RHEA-COMP:11060"/>
        <dbReference type="Rhea" id="RHEA-COMP:11605"/>
        <dbReference type="ChEBI" id="CHEBI:15378"/>
        <dbReference type="ChEBI" id="CHEBI:30013"/>
        <dbReference type="ChEBI" id="CHEBI:30616"/>
        <dbReference type="ChEBI" id="CHEBI:61977"/>
        <dbReference type="ChEBI" id="CHEBI:456216"/>
        <dbReference type="EC" id="2.7.11.1"/>
    </reaction>
</comment>
<dbReference type="GO" id="GO:0000278">
    <property type="term" value="P:mitotic cell cycle"/>
    <property type="evidence" value="ECO:0007669"/>
    <property type="project" value="TreeGrafter"/>
</dbReference>
<dbReference type="Pfam" id="PF12330">
    <property type="entry name" value="Haspin_kinase"/>
    <property type="match status" value="1"/>
</dbReference>
<evidence type="ECO:0000256" key="7">
    <source>
        <dbReference type="ARBA" id="ARBA00047899"/>
    </source>
</evidence>
<name>K0KT83_WICCF</name>
<dbReference type="GO" id="GO:0005634">
    <property type="term" value="C:nucleus"/>
    <property type="evidence" value="ECO:0007669"/>
    <property type="project" value="TreeGrafter"/>
</dbReference>
<dbReference type="GO" id="GO:0106310">
    <property type="term" value="F:protein serine kinase activity"/>
    <property type="evidence" value="ECO:0007669"/>
    <property type="project" value="RHEA"/>
</dbReference>
<sequence>MALSNRDRRNGLILSNSYRSTQQRSYGKFNKRKAKYNLNDIVLDINKDSNTEHDGGIAADFDISNDSFKMTDDEDDEENTPINDEEADFNKKILDFDNDMMNASSDDDFGDEPYGSAQIINIAISDNEDSDIIMESPEKRKPIPQLTTNIAPVSSTPQKNRATSRRESKPLQDLSSSPKINNNINIEAINDKRVPLGPAPSFQRNSSAGLQQFRNRNSLNSNSSKRWSLLSFNNESLEKEVSSNNKSKRFSMASTHSTTSTTKDKSKRFSIASTSSLTELNNPNRNKRFSMASTQSTSSGNSLKNVINKVGNVLSSVSVSSIEDTSESNTPYKSVQPGVVGEQQQQKRFSTSSSILENQSSPLPMRTYSHASTSSTNININTAYHSRDKEYTKHTSQQQQQQPQVLHRKPSLQPPSLLEPHQSSQTLSSLSRRKESDASSMISTSSIRTSKSRFRLSSIFSSKKTELGNNGNGSAIANDNESIRSLRGKSSFSDMRKSVLSMSPSKHNLFRLARKDSLNDLNKKSSLDKTMISLPKPDTNSREKLKTRLRNSSSIISINSVISRQPTNQTMVSSANSNPTTIMTSNEYDSKQLNKLVTLTSYPEVLNFNNYISVSSNANNQVLIKFAEASYSEVYLLKNYQTNEILKIFKIIPFGDGNFEQPSIDNVIQELKITQKLSTIDGFIKLNEASVVKGSYPRLLLKLWDDFNELKESANYRPEYDQDQKYLIMDLEYGGIDLEKFQIKSWEQSSKIFWEIVKTLQNAEEKFQFEHRDLHWGNIVIKEQELNKAPISNEDEDIEDVMRDLSIIEEEHGNEQQSAQGLEVKLIDYTLSRLNGDENDEQDVIFTRLDHQDFFKGCGDYQFDIYRFMRNEIKSIQKSSSSKDEIDWSLSSFKNNLYWLHYLLDKLLFHKKDYITSNHNSKDDQYYKNLQYVYKSLDPRRKKLNNDSIPNFHKSINESSLSNKSNKKRQVVYFQDFQNCSDVLKFGEFYELL</sequence>
<evidence type="ECO:0000256" key="2">
    <source>
        <dbReference type="ARBA" id="ARBA00022527"/>
    </source>
</evidence>
<dbReference type="InParanoid" id="K0KT83"/>
<dbReference type="PANTHER" id="PTHR24419">
    <property type="entry name" value="INTERLEUKIN-1 RECEPTOR-ASSOCIATED KINASE"/>
    <property type="match status" value="1"/>
</dbReference>
<dbReference type="eggNOG" id="KOG2464">
    <property type="taxonomic scope" value="Eukaryota"/>
</dbReference>
<evidence type="ECO:0000256" key="6">
    <source>
        <dbReference type="ARBA" id="ARBA00022840"/>
    </source>
</evidence>
<dbReference type="STRING" id="1206466.K0KT83"/>
<feature type="compositionally biased region" description="Polar residues" evidence="9">
    <location>
        <begin position="291"/>
        <end position="303"/>
    </location>
</feature>
<evidence type="ECO:0000259" key="10">
    <source>
        <dbReference type="PROSITE" id="PS50011"/>
    </source>
</evidence>
<evidence type="ECO:0000256" key="8">
    <source>
        <dbReference type="ARBA" id="ARBA00048679"/>
    </source>
</evidence>
<dbReference type="EMBL" id="CAIF01000130">
    <property type="protein sequence ID" value="CCH44513.1"/>
    <property type="molecule type" value="Genomic_DNA"/>
</dbReference>
<evidence type="ECO:0000256" key="3">
    <source>
        <dbReference type="ARBA" id="ARBA00022679"/>
    </source>
</evidence>
<protein>
    <recommendedName>
        <fullName evidence="1">non-specific serine/threonine protein kinase</fullName>
        <ecNumber evidence="1">2.7.11.1</ecNumber>
    </recommendedName>
</protein>
<keyword evidence="12" id="KW-1185">Reference proteome</keyword>
<dbReference type="Proteomes" id="UP000009328">
    <property type="component" value="Unassembled WGS sequence"/>
</dbReference>
<feature type="compositionally biased region" description="Polar residues" evidence="9">
    <location>
        <begin position="347"/>
        <end position="362"/>
    </location>
</feature>
<dbReference type="PANTHER" id="PTHR24419:SF18">
    <property type="entry name" value="SERINE_THREONINE-PROTEIN KINASE HASPIN"/>
    <property type="match status" value="1"/>
</dbReference>
<proteinExistence type="predicted"/>
<feature type="region of interest" description="Disordered" evidence="9">
    <location>
        <begin position="241"/>
        <end position="303"/>
    </location>
</feature>
<feature type="compositionally biased region" description="Polar residues" evidence="9">
    <location>
        <begin position="369"/>
        <end position="384"/>
    </location>
</feature>
<evidence type="ECO:0000256" key="4">
    <source>
        <dbReference type="ARBA" id="ARBA00022741"/>
    </source>
</evidence>
<dbReference type="SUPFAM" id="SSF56112">
    <property type="entry name" value="Protein kinase-like (PK-like)"/>
    <property type="match status" value="1"/>
</dbReference>
<dbReference type="EC" id="2.7.11.1" evidence="1"/>
<evidence type="ECO:0000256" key="1">
    <source>
        <dbReference type="ARBA" id="ARBA00012513"/>
    </source>
</evidence>
<feature type="region of interest" description="Disordered" evidence="9">
    <location>
        <begin position="322"/>
        <end position="447"/>
    </location>
</feature>
<feature type="domain" description="Protein kinase" evidence="10">
    <location>
        <begin position="620"/>
        <end position="993"/>
    </location>
</feature>
<comment type="caution">
    <text evidence="11">The sequence shown here is derived from an EMBL/GenBank/DDBJ whole genome shotgun (WGS) entry which is preliminary data.</text>
</comment>
<keyword evidence="5 11" id="KW-0418">Kinase</keyword>
<organism evidence="11 12">
    <name type="scientific">Wickerhamomyces ciferrii (strain ATCC 14091 / BCRC 22168 / CBS 111 / JCM 3599 / NBRC 0793 / NRRL Y-1031 F-60-10)</name>
    <name type="common">Yeast</name>
    <name type="synonym">Pichia ciferrii</name>
    <dbReference type="NCBI Taxonomy" id="1206466"/>
    <lineage>
        <taxon>Eukaryota</taxon>
        <taxon>Fungi</taxon>
        <taxon>Dikarya</taxon>
        <taxon>Ascomycota</taxon>
        <taxon>Saccharomycotina</taxon>
        <taxon>Saccharomycetes</taxon>
        <taxon>Phaffomycetales</taxon>
        <taxon>Wickerhamomycetaceae</taxon>
        <taxon>Wickerhamomyces</taxon>
    </lineage>
</organism>
<evidence type="ECO:0000256" key="5">
    <source>
        <dbReference type="ARBA" id="ARBA00022777"/>
    </source>
</evidence>
<dbReference type="GO" id="GO:0072354">
    <property type="term" value="F:histone H3T3 kinase activity"/>
    <property type="evidence" value="ECO:0007669"/>
    <property type="project" value="TreeGrafter"/>
</dbReference>
<feature type="compositionally biased region" description="Low complexity" evidence="9">
    <location>
        <begin position="251"/>
        <end position="261"/>
    </location>
</feature>
<dbReference type="GO" id="GO:0005524">
    <property type="term" value="F:ATP binding"/>
    <property type="evidence" value="ECO:0007669"/>
    <property type="project" value="UniProtKB-KW"/>
</dbReference>
<evidence type="ECO:0000313" key="11">
    <source>
        <dbReference type="EMBL" id="CCH44513.1"/>
    </source>
</evidence>
<accession>K0KT83</accession>
<feature type="region of interest" description="Disordered" evidence="9">
    <location>
        <begin position="137"/>
        <end position="183"/>
    </location>
</feature>
<dbReference type="InterPro" id="IPR000719">
    <property type="entry name" value="Prot_kinase_dom"/>
</dbReference>
<dbReference type="AlphaFoldDB" id="K0KT83"/>
<dbReference type="SMART" id="SM01331">
    <property type="entry name" value="DUF3635"/>
    <property type="match status" value="1"/>
</dbReference>
<feature type="compositionally biased region" description="Low complexity" evidence="9">
    <location>
        <begin position="335"/>
        <end position="346"/>
    </location>
</feature>
<gene>
    <name evidence="11" type="ORF">BN7_4077</name>
</gene>
<keyword evidence="3 11" id="KW-0808">Transferase</keyword>
<feature type="compositionally biased region" description="Polar residues" evidence="9">
    <location>
        <begin position="271"/>
        <end position="284"/>
    </location>
</feature>
<dbReference type="FunCoup" id="K0KT83">
    <property type="interactions" value="31"/>
</dbReference>
<dbReference type="InterPro" id="IPR024604">
    <property type="entry name" value="GSG2_C"/>
</dbReference>
<keyword evidence="6" id="KW-0067">ATP-binding</keyword>
<dbReference type="HOGENOM" id="CLU_301144_0_0_1"/>
<dbReference type="PROSITE" id="PS50011">
    <property type="entry name" value="PROTEIN_KINASE_DOM"/>
    <property type="match status" value="1"/>
</dbReference>
<dbReference type="GO" id="GO:0035556">
    <property type="term" value="P:intracellular signal transduction"/>
    <property type="evidence" value="ECO:0007669"/>
    <property type="project" value="TreeGrafter"/>
</dbReference>
<evidence type="ECO:0000313" key="12">
    <source>
        <dbReference type="Proteomes" id="UP000009328"/>
    </source>
</evidence>
<feature type="compositionally biased region" description="Polar residues" evidence="9">
    <location>
        <begin position="145"/>
        <end position="161"/>
    </location>
</feature>
<keyword evidence="4" id="KW-0547">Nucleotide-binding</keyword>
<keyword evidence="2" id="KW-0723">Serine/threonine-protein kinase</keyword>
<dbReference type="InterPro" id="IPR011009">
    <property type="entry name" value="Kinase-like_dom_sf"/>
</dbReference>
<dbReference type="Gene3D" id="3.30.200.20">
    <property type="entry name" value="Phosphorylase Kinase, domain 1"/>
    <property type="match status" value="1"/>
</dbReference>
<dbReference type="GO" id="GO:0005737">
    <property type="term" value="C:cytoplasm"/>
    <property type="evidence" value="ECO:0007669"/>
    <property type="project" value="TreeGrafter"/>
</dbReference>
<dbReference type="Gene3D" id="1.10.510.10">
    <property type="entry name" value="Transferase(Phosphotransferase) domain 1"/>
    <property type="match status" value="1"/>
</dbReference>